<protein>
    <submittedName>
        <fullName evidence="1">Periodic tryptophan protein</fullName>
    </submittedName>
</protein>
<dbReference type="STRING" id="3476.A0A2P5DYN1"/>
<reference evidence="2" key="1">
    <citation type="submission" date="2016-06" db="EMBL/GenBank/DDBJ databases">
        <title>Parallel loss of symbiosis genes in relatives of nitrogen-fixing non-legume Parasponia.</title>
        <authorList>
            <person name="Van Velzen R."/>
            <person name="Holmer R."/>
            <person name="Bu F."/>
            <person name="Rutten L."/>
            <person name="Van Zeijl A."/>
            <person name="Liu W."/>
            <person name="Santuari L."/>
            <person name="Cao Q."/>
            <person name="Sharma T."/>
            <person name="Shen D."/>
            <person name="Roswanjaya Y."/>
            <person name="Wardhani T."/>
            <person name="Kalhor M.S."/>
            <person name="Jansen J."/>
            <person name="Van den Hoogen J."/>
            <person name="Gungor B."/>
            <person name="Hartog M."/>
            <person name="Hontelez J."/>
            <person name="Verver J."/>
            <person name="Yang W.-C."/>
            <person name="Schijlen E."/>
            <person name="Repin R."/>
            <person name="Schilthuizen M."/>
            <person name="Schranz E."/>
            <person name="Heidstra R."/>
            <person name="Miyata K."/>
            <person name="Fedorova E."/>
            <person name="Kohlen W."/>
            <person name="Bisseling T."/>
            <person name="Smit S."/>
            <person name="Geurts R."/>
        </authorList>
    </citation>
    <scope>NUCLEOTIDE SEQUENCE [LARGE SCALE GENOMIC DNA]</scope>
    <source>
        <strain evidence="2">cv. WU1-14</strain>
    </source>
</reference>
<dbReference type="Proteomes" id="UP000237105">
    <property type="component" value="Unassembled WGS sequence"/>
</dbReference>
<accession>A0A2P5DYN1</accession>
<keyword evidence="2" id="KW-1185">Reference proteome</keyword>
<evidence type="ECO:0000313" key="1">
    <source>
        <dbReference type="EMBL" id="PON78418.1"/>
    </source>
</evidence>
<organism evidence="1 2">
    <name type="scientific">Parasponia andersonii</name>
    <name type="common">Sponia andersonii</name>
    <dbReference type="NCBI Taxonomy" id="3476"/>
    <lineage>
        <taxon>Eukaryota</taxon>
        <taxon>Viridiplantae</taxon>
        <taxon>Streptophyta</taxon>
        <taxon>Embryophyta</taxon>
        <taxon>Tracheophyta</taxon>
        <taxon>Spermatophyta</taxon>
        <taxon>Magnoliopsida</taxon>
        <taxon>eudicotyledons</taxon>
        <taxon>Gunneridae</taxon>
        <taxon>Pentapetalae</taxon>
        <taxon>rosids</taxon>
        <taxon>fabids</taxon>
        <taxon>Rosales</taxon>
        <taxon>Cannabaceae</taxon>
        <taxon>Parasponia</taxon>
    </lineage>
</organism>
<sequence length="172" mass="18849">MPPSSLSASPAATLASPMVQSLSLSLDIYLSPETYRAYPGNEGILAVDMLSVQRKWKVDGSFPGMITGHLLDILSGHEGLIHGLMFSPANDAFEGKGVIESFTHTYDVPTMVYHPDGKELRRVKGKRGPHAYAVVRQANFPCDLMHLSFPFIHAPVSELSHDATRVDLYLNL</sequence>
<dbReference type="AlphaFoldDB" id="A0A2P5DYN1"/>
<dbReference type="EMBL" id="JXTB01000009">
    <property type="protein sequence ID" value="PON78418.1"/>
    <property type="molecule type" value="Genomic_DNA"/>
</dbReference>
<name>A0A2P5DYN1_PARAD</name>
<comment type="caution">
    <text evidence="1">The sequence shown here is derived from an EMBL/GenBank/DDBJ whole genome shotgun (WGS) entry which is preliminary data.</text>
</comment>
<dbReference type="OrthoDB" id="3142434at2759"/>
<evidence type="ECO:0000313" key="2">
    <source>
        <dbReference type="Proteomes" id="UP000237105"/>
    </source>
</evidence>
<gene>
    <name evidence="1" type="ORF">PanWU01x14_020560</name>
</gene>
<proteinExistence type="predicted"/>